<feature type="compositionally biased region" description="Pro residues" evidence="2">
    <location>
        <begin position="53"/>
        <end position="74"/>
    </location>
</feature>
<feature type="region of interest" description="Disordered" evidence="2">
    <location>
        <begin position="50"/>
        <end position="227"/>
    </location>
</feature>
<keyword evidence="4" id="KW-0808">Transferase</keyword>
<feature type="compositionally biased region" description="Pro residues" evidence="2">
    <location>
        <begin position="218"/>
        <end position="227"/>
    </location>
</feature>
<evidence type="ECO:0000313" key="5">
    <source>
        <dbReference type="Proteomes" id="UP001151760"/>
    </source>
</evidence>
<dbReference type="Gene3D" id="4.10.60.10">
    <property type="entry name" value="Zinc finger, CCHC-type"/>
    <property type="match status" value="1"/>
</dbReference>
<comment type="caution">
    <text evidence="4">The sequence shown here is derived from an EMBL/GenBank/DDBJ whole genome shotgun (WGS) entry which is preliminary data.</text>
</comment>
<evidence type="ECO:0000313" key="4">
    <source>
        <dbReference type="EMBL" id="GJT37621.1"/>
    </source>
</evidence>
<dbReference type="GO" id="GO:0003964">
    <property type="term" value="F:RNA-directed DNA polymerase activity"/>
    <property type="evidence" value="ECO:0007669"/>
    <property type="project" value="UniProtKB-KW"/>
</dbReference>
<accession>A0ABQ5DH75</accession>
<feature type="region of interest" description="Disordered" evidence="2">
    <location>
        <begin position="636"/>
        <end position="663"/>
    </location>
</feature>
<feature type="region of interest" description="Disordered" evidence="2">
    <location>
        <begin position="395"/>
        <end position="416"/>
    </location>
</feature>
<sequence>MSSASSMVTYTSVYTDSEPGIVFWGANEELSNGGSPLVVVYGYDGLPMQSIAPPSPDYIPGPEEPQAPLPPDFVPEPEYPEFLVSSDAEAPMEEQPYAADASPTALSPGYVTDSDLEEDPEEEHVDYPADGGDDDDKPSDEDDDNDNDDGDADDEDKETSEDEEEEEEHLAPADPSTVPVVDPVPSAGDIEAVEAEEPAPTSPRTRVPFSQTRLHSSPPLPPLPSSPLPPLPPSLFIPPVYRKEDILEDELPPRKRLYSTAPTLRYGVGESSTAAPRPIGGHRVDYGFIGTLDAKARRQRAEVSVEALVDDRQYHYRTAQLLDQEALVSQEAWAHSVGLSSAAHYELQGYKTHTWMQDHRIDAHESLIATLVAQVSSLQGHLATALGEIRALQARDQTRTDAPEGAASMNNMPPKRTSAAARTAAAASMTAAAVEQLIAERVYAALANHETLRNNTNGHGDGSHNSGTGIRGTTRTPHELFHISNCVVENQVKFATCTFIGNALTWWNSHMKVVTHDVAYAMRWKTLKKMMTVKYCPRGEIKKLEVELWNLKVKGTDIASYTLCFQELTLMYGRMFHGESYEVERYVGGLPDMIRGNVMSYQPKTMEKAIEFANDQMDQKVLTITERQAEQKRKLEFNAGNNQGYQQQNKRQNTGRAYTARSGEKREYTGSLPLCTKYNYHHKGPCAPRCNKCKKIGHLASNCRSSGPNNNNNNRGNSGATKNAVTCYECGVQGYYKKDCPKLKNGNRGNQRGNGNAPAKVYVVGNAGTNLDSNVVMGTFLLNDRYASILFDTGADRSC</sequence>
<dbReference type="PROSITE" id="PS50158">
    <property type="entry name" value="ZF_CCHC"/>
    <property type="match status" value="2"/>
</dbReference>
<organism evidence="4 5">
    <name type="scientific">Tanacetum coccineum</name>
    <dbReference type="NCBI Taxonomy" id="301880"/>
    <lineage>
        <taxon>Eukaryota</taxon>
        <taxon>Viridiplantae</taxon>
        <taxon>Streptophyta</taxon>
        <taxon>Embryophyta</taxon>
        <taxon>Tracheophyta</taxon>
        <taxon>Spermatophyta</taxon>
        <taxon>Magnoliopsida</taxon>
        <taxon>eudicotyledons</taxon>
        <taxon>Gunneridae</taxon>
        <taxon>Pentapetalae</taxon>
        <taxon>asterids</taxon>
        <taxon>campanulids</taxon>
        <taxon>Asterales</taxon>
        <taxon>Asteraceae</taxon>
        <taxon>Asteroideae</taxon>
        <taxon>Anthemideae</taxon>
        <taxon>Anthemidinae</taxon>
        <taxon>Tanacetum</taxon>
    </lineage>
</organism>
<gene>
    <name evidence="4" type="ORF">Tco_0937486</name>
</gene>
<keyword evidence="1" id="KW-0479">Metal-binding</keyword>
<dbReference type="Pfam" id="PF00098">
    <property type="entry name" value="zf-CCHC"/>
    <property type="match status" value="1"/>
</dbReference>
<dbReference type="InterPro" id="IPR001878">
    <property type="entry name" value="Znf_CCHC"/>
</dbReference>
<keyword evidence="4" id="KW-0695">RNA-directed DNA polymerase</keyword>
<reference evidence="4" key="2">
    <citation type="submission" date="2022-01" db="EMBL/GenBank/DDBJ databases">
        <authorList>
            <person name="Yamashiro T."/>
            <person name="Shiraishi A."/>
            <person name="Satake H."/>
            <person name="Nakayama K."/>
        </authorList>
    </citation>
    <scope>NUCLEOTIDE SEQUENCE</scope>
</reference>
<name>A0ABQ5DH75_9ASTR</name>
<feature type="compositionally biased region" description="Acidic residues" evidence="2">
    <location>
        <begin position="114"/>
        <end position="124"/>
    </location>
</feature>
<feature type="compositionally biased region" description="Acidic residues" evidence="2">
    <location>
        <begin position="131"/>
        <end position="168"/>
    </location>
</feature>
<feature type="compositionally biased region" description="Low complexity" evidence="2">
    <location>
        <begin position="638"/>
        <end position="652"/>
    </location>
</feature>
<dbReference type="Pfam" id="PF03732">
    <property type="entry name" value="Retrotrans_gag"/>
    <property type="match status" value="1"/>
</dbReference>
<dbReference type="SMART" id="SM00343">
    <property type="entry name" value="ZnF_C2HC"/>
    <property type="match status" value="2"/>
</dbReference>
<keyword evidence="1" id="KW-0862">Zinc</keyword>
<proteinExistence type="predicted"/>
<feature type="domain" description="CCHC-type" evidence="3">
    <location>
        <begin position="689"/>
        <end position="705"/>
    </location>
</feature>
<dbReference type="Proteomes" id="UP001151760">
    <property type="component" value="Unassembled WGS sequence"/>
</dbReference>
<keyword evidence="5" id="KW-1185">Reference proteome</keyword>
<keyword evidence="4" id="KW-0548">Nucleotidyltransferase</keyword>
<evidence type="ECO:0000256" key="2">
    <source>
        <dbReference type="SAM" id="MobiDB-lite"/>
    </source>
</evidence>
<evidence type="ECO:0000256" key="1">
    <source>
        <dbReference type="PROSITE-ProRule" id="PRU00047"/>
    </source>
</evidence>
<keyword evidence="1" id="KW-0863">Zinc-finger</keyword>
<dbReference type="SUPFAM" id="SSF57756">
    <property type="entry name" value="Retrovirus zinc finger-like domains"/>
    <property type="match status" value="1"/>
</dbReference>
<feature type="compositionally biased region" description="Polar residues" evidence="2">
    <location>
        <begin position="202"/>
        <end position="215"/>
    </location>
</feature>
<dbReference type="InterPro" id="IPR036875">
    <property type="entry name" value="Znf_CCHC_sf"/>
</dbReference>
<evidence type="ECO:0000259" key="3">
    <source>
        <dbReference type="PROSITE" id="PS50158"/>
    </source>
</evidence>
<reference evidence="4" key="1">
    <citation type="journal article" date="2022" name="Int. J. Mol. Sci.">
        <title>Draft Genome of Tanacetum Coccineum: Genomic Comparison of Closely Related Tanacetum-Family Plants.</title>
        <authorList>
            <person name="Yamashiro T."/>
            <person name="Shiraishi A."/>
            <person name="Nakayama K."/>
            <person name="Satake H."/>
        </authorList>
    </citation>
    <scope>NUCLEOTIDE SEQUENCE</scope>
</reference>
<dbReference type="InterPro" id="IPR005162">
    <property type="entry name" value="Retrotrans_gag_dom"/>
</dbReference>
<dbReference type="EMBL" id="BQNB010015238">
    <property type="protein sequence ID" value="GJT37621.1"/>
    <property type="molecule type" value="Genomic_DNA"/>
</dbReference>
<feature type="compositionally biased region" description="Low complexity" evidence="2">
    <location>
        <begin position="172"/>
        <end position="187"/>
    </location>
</feature>
<feature type="region of interest" description="Disordered" evidence="2">
    <location>
        <begin position="453"/>
        <end position="473"/>
    </location>
</feature>
<protein>
    <submittedName>
        <fullName evidence="4">Reverse transcriptase domain-containing protein</fullName>
    </submittedName>
</protein>
<feature type="domain" description="CCHC-type" evidence="3">
    <location>
        <begin position="727"/>
        <end position="742"/>
    </location>
</feature>